<feature type="transmembrane region" description="Helical" evidence="1">
    <location>
        <begin position="24"/>
        <end position="43"/>
    </location>
</feature>
<gene>
    <name evidence="2" type="ORF">V1634_09535</name>
</gene>
<feature type="transmembrane region" description="Helical" evidence="1">
    <location>
        <begin position="97"/>
        <end position="115"/>
    </location>
</feature>
<feature type="transmembrane region" description="Helical" evidence="1">
    <location>
        <begin position="135"/>
        <end position="156"/>
    </location>
</feature>
<keyword evidence="1" id="KW-0472">Membrane</keyword>
<sequence>MSRTEIPTRPPRSVGVARPPRHSVVADAVLAGVALPFVGFAVADLGTPGWSPVERMVSHYVHAPGVGPLVPAGLLALAVASAGLLRLAAARTRGGGAGLWLLGIWSAAVLVGGIFPTDPYGQWDRPLSPAGMVHGIAGLTAFTVLPVAAVLLTRVWRRDPRWRPVSRAVTASTVLCVVAFLGFAVTGVDVMTEGASLTFGGYESVAGLAERVMLWSYALWLGTVTVGLRRLVRQDRSNR</sequence>
<feature type="transmembrane region" description="Helical" evidence="1">
    <location>
        <begin position="168"/>
        <end position="192"/>
    </location>
</feature>
<dbReference type="RefSeq" id="WP_331207396.1">
    <property type="nucleotide sequence ID" value="NZ_JAZGQL010000006.1"/>
</dbReference>
<accession>A0ABU7SBA7</accession>
<keyword evidence="1" id="KW-1133">Transmembrane helix</keyword>
<dbReference type="Proteomes" id="UP001339911">
    <property type="component" value="Unassembled WGS sequence"/>
</dbReference>
<proteinExistence type="predicted"/>
<feature type="transmembrane region" description="Helical" evidence="1">
    <location>
        <begin position="63"/>
        <end position="85"/>
    </location>
</feature>
<evidence type="ECO:0000256" key="1">
    <source>
        <dbReference type="SAM" id="Phobius"/>
    </source>
</evidence>
<dbReference type="EMBL" id="JAZGQL010000006">
    <property type="protein sequence ID" value="MEE6307064.1"/>
    <property type="molecule type" value="Genomic_DNA"/>
</dbReference>
<comment type="caution">
    <text evidence="2">The sequence shown here is derived from an EMBL/GenBank/DDBJ whole genome shotgun (WGS) entry which is preliminary data.</text>
</comment>
<feature type="transmembrane region" description="Helical" evidence="1">
    <location>
        <begin position="212"/>
        <end position="232"/>
    </location>
</feature>
<dbReference type="Pfam" id="PF06197">
    <property type="entry name" value="DUF998"/>
    <property type="match status" value="1"/>
</dbReference>
<evidence type="ECO:0000313" key="2">
    <source>
        <dbReference type="EMBL" id="MEE6307064.1"/>
    </source>
</evidence>
<name>A0ABU7SBA7_9ACTN</name>
<protein>
    <submittedName>
        <fullName evidence="2">DUF998 domain-containing protein</fullName>
    </submittedName>
</protein>
<organism evidence="2 3">
    <name type="scientific">Plantactinospora veratri</name>
    <dbReference type="NCBI Taxonomy" id="1436122"/>
    <lineage>
        <taxon>Bacteria</taxon>
        <taxon>Bacillati</taxon>
        <taxon>Actinomycetota</taxon>
        <taxon>Actinomycetes</taxon>
        <taxon>Micromonosporales</taxon>
        <taxon>Micromonosporaceae</taxon>
        <taxon>Plantactinospora</taxon>
    </lineage>
</organism>
<dbReference type="InterPro" id="IPR009339">
    <property type="entry name" value="DUF998"/>
</dbReference>
<keyword evidence="1" id="KW-0812">Transmembrane</keyword>
<reference evidence="2 3" key="1">
    <citation type="submission" date="2024-01" db="EMBL/GenBank/DDBJ databases">
        <title>Genome insights into Plantactinospora veratri sp. nov.</title>
        <authorList>
            <person name="Wang L."/>
        </authorList>
    </citation>
    <scope>NUCLEOTIDE SEQUENCE [LARGE SCALE GENOMIC DNA]</scope>
    <source>
        <strain evidence="2 3">NEAU-FHS4</strain>
    </source>
</reference>
<evidence type="ECO:0000313" key="3">
    <source>
        <dbReference type="Proteomes" id="UP001339911"/>
    </source>
</evidence>
<keyword evidence="3" id="KW-1185">Reference proteome</keyword>